<dbReference type="AlphaFoldDB" id="A0A5B7JXX2"/>
<protein>
    <submittedName>
        <fullName evidence="1">Uncharacterized protein</fullName>
    </submittedName>
</protein>
<keyword evidence="2" id="KW-1185">Reference proteome</keyword>
<organism evidence="1 2">
    <name type="scientific">Portunus trituberculatus</name>
    <name type="common">Swimming crab</name>
    <name type="synonym">Neptunus trituberculatus</name>
    <dbReference type="NCBI Taxonomy" id="210409"/>
    <lineage>
        <taxon>Eukaryota</taxon>
        <taxon>Metazoa</taxon>
        <taxon>Ecdysozoa</taxon>
        <taxon>Arthropoda</taxon>
        <taxon>Crustacea</taxon>
        <taxon>Multicrustacea</taxon>
        <taxon>Malacostraca</taxon>
        <taxon>Eumalacostraca</taxon>
        <taxon>Eucarida</taxon>
        <taxon>Decapoda</taxon>
        <taxon>Pleocyemata</taxon>
        <taxon>Brachyura</taxon>
        <taxon>Eubrachyura</taxon>
        <taxon>Portunoidea</taxon>
        <taxon>Portunidae</taxon>
        <taxon>Portuninae</taxon>
        <taxon>Portunus</taxon>
    </lineage>
</organism>
<name>A0A5B7JXX2_PORTR</name>
<sequence length="42" mass="4953">MVKRVRSLKTLKNVFKERSITYNPKECAKEGWIACNPKERIS</sequence>
<evidence type="ECO:0000313" key="2">
    <source>
        <dbReference type="Proteomes" id="UP000324222"/>
    </source>
</evidence>
<accession>A0A5B7JXX2</accession>
<reference evidence="1 2" key="1">
    <citation type="submission" date="2019-05" db="EMBL/GenBank/DDBJ databases">
        <title>Another draft genome of Portunus trituberculatus and its Hox gene families provides insights of decapod evolution.</title>
        <authorList>
            <person name="Jeong J.-H."/>
            <person name="Song I."/>
            <person name="Kim S."/>
            <person name="Choi T."/>
            <person name="Kim D."/>
            <person name="Ryu S."/>
            <person name="Kim W."/>
        </authorList>
    </citation>
    <scope>NUCLEOTIDE SEQUENCE [LARGE SCALE GENOMIC DNA]</scope>
    <source>
        <tissue evidence="1">Muscle</tissue>
    </source>
</reference>
<comment type="caution">
    <text evidence="1">The sequence shown here is derived from an EMBL/GenBank/DDBJ whole genome shotgun (WGS) entry which is preliminary data.</text>
</comment>
<proteinExistence type="predicted"/>
<dbReference type="Proteomes" id="UP000324222">
    <property type="component" value="Unassembled WGS sequence"/>
</dbReference>
<evidence type="ECO:0000313" key="1">
    <source>
        <dbReference type="EMBL" id="MPD01741.1"/>
    </source>
</evidence>
<dbReference type="EMBL" id="VSRR010128420">
    <property type="protein sequence ID" value="MPD01741.1"/>
    <property type="molecule type" value="Genomic_DNA"/>
</dbReference>
<gene>
    <name evidence="1" type="ORF">E2C01_097281</name>
</gene>